<dbReference type="Pfam" id="PF00248">
    <property type="entry name" value="Aldo_ket_red"/>
    <property type="match status" value="1"/>
</dbReference>
<dbReference type="eggNOG" id="COG0667">
    <property type="taxonomic scope" value="Bacteria"/>
</dbReference>
<dbReference type="NCBIfam" id="NF007388">
    <property type="entry name" value="PRK09912.1"/>
    <property type="match status" value="1"/>
</dbReference>
<evidence type="ECO:0000313" key="6">
    <source>
        <dbReference type="Proteomes" id="UP000002301"/>
    </source>
</evidence>
<dbReference type="PANTHER" id="PTHR43150">
    <property type="entry name" value="HYPERKINETIC, ISOFORM M"/>
    <property type="match status" value="1"/>
</dbReference>
<evidence type="ECO:0000259" key="4">
    <source>
        <dbReference type="Pfam" id="PF00248"/>
    </source>
</evidence>
<dbReference type="InterPro" id="IPR036812">
    <property type="entry name" value="NAD(P)_OxRdtase_dom_sf"/>
</dbReference>
<dbReference type="AlphaFoldDB" id="A6WYE1"/>
<name>A6WYE1_BRUA4</name>
<dbReference type="KEGG" id="oan:Oant_1278"/>
<keyword evidence="6" id="KW-1185">Reference proteome</keyword>
<protein>
    <submittedName>
        <fullName evidence="5">Aldo/keto reductase</fullName>
    </submittedName>
</protein>
<gene>
    <name evidence="5" type="ordered locus">Oant_1278</name>
</gene>
<dbReference type="HOGENOM" id="CLU_023205_2_0_5"/>
<feature type="domain" description="NADP-dependent oxidoreductase" evidence="4">
    <location>
        <begin position="55"/>
        <end position="354"/>
    </location>
</feature>
<accession>A6WYE1</accession>
<evidence type="ECO:0000256" key="2">
    <source>
        <dbReference type="ARBA" id="ARBA00022857"/>
    </source>
</evidence>
<evidence type="ECO:0000256" key="1">
    <source>
        <dbReference type="ARBA" id="ARBA00006515"/>
    </source>
</evidence>
<keyword evidence="2" id="KW-0521">NADP</keyword>
<dbReference type="PANTHER" id="PTHR43150:SF4">
    <property type="entry name" value="L-GLYCERALDEHYDE 3-PHOSPHATE REDUCTASE"/>
    <property type="match status" value="1"/>
</dbReference>
<dbReference type="PRINTS" id="PR01577">
    <property type="entry name" value="KCNABCHANNEL"/>
</dbReference>
<organism evidence="5 6">
    <name type="scientific">Brucella anthropi (strain ATCC 49188 / DSM 6882 / CCUG 24695 / JCM 21032 / LMG 3331 / NBRC 15819 / NCTC 12168 / Alc 37)</name>
    <name type="common">Ochrobactrum anthropi</name>
    <dbReference type="NCBI Taxonomy" id="439375"/>
    <lineage>
        <taxon>Bacteria</taxon>
        <taxon>Pseudomonadati</taxon>
        <taxon>Pseudomonadota</taxon>
        <taxon>Alphaproteobacteria</taxon>
        <taxon>Hyphomicrobiales</taxon>
        <taxon>Brucellaceae</taxon>
        <taxon>Brucella/Ochrobactrum group</taxon>
        <taxon>Brucella</taxon>
    </lineage>
</organism>
<dbReference type="InterPro" id="IPR023210">
    <property type="entry name" value="NADP_OxRdtase_dom"/>
</dbReference>
<evidence type="ECO:0000256" key="3">
    <source>
        <dbReference type="ARBA" id="ARBA00023002"/>
    </source>
</evidence>
<proteinExistence type="inferred from homology"/>
<dbReference type="SUPFAM" id="SSF51430">
    <property type="entry name" value="NAD(P)-linked oxidoreductase"/>
    <property type="match status" value="1"/>
</dbReference>
<sequence>MRHTCYAWDRRCLPCVVKPFHSWRCVMHYSAAADRYQSDMIYRRTGRSGIDLPAISLGLWHNFGGRDVYENGRAILRRAFDLGVTHFDLANNYGPPPGSAEENFGRIMTSDFRPYRDEMIISSKAGWDMWPGPYGGIGGSRKYLIASLDQSLQRMGLDYVDIFYSHRVDATTPLEETMGALAHLHRQGKALYVGISSYSPELTLKAAAILKEERVPLFIHQPNYNMFNRWIENGLLDTLDELGTGCIVFSPLAQGLLTSRYLNGIPEGARANQGGSLKASAENEELLGRIRALNVIAERRGQTLAQMAIAWTLRDPRVTSSLIGASSVAQLENSLGALKGLEFSAEELAEIDQYAHDGGTDWWKSSTSL</sequence>
<dbReference type="Gene3D" id="3.20.20.100">
    <property type="entry name" value="NADP-dependent oxidoreductase domain"/>
    <property type="match status" value="1"/>
</dbReference>
<keyword evidence="3" id="KW-0560">Oxidoreductase</keyword>
<dbReference type="EMBL" id="CP000758">
    <property type="protein sequence ID" value="ABS13995.1"/>
    <property type="molecule type" value="Genomic_DNA"/>
</dbReference>
<dbReference type="STRING" id="439375.Oant_1278"/>
<dbReference type="InterPro" id="IPR005399">
    <property type="entry name" value="K_chnl_volt-dep_bsu_KCNAB-rel"/>
</dbReference>
<comment type="similarity">
    <text evidence="1">Belongs to the shaker potassium channel beta subunit family.</text>
</comment>
<reference evidence="5 6" key="1">
    <citation type="journal article" date="2011" name="J. Bacteriol.">
        <title>Genome of Ochrobactrum anthropi ATCC 49188 T, a versatile opportunistic pathogen and symbiont of several eukaryotic hosts.</title>
        <authorList>
            <person name="Chain P.S."/>
            <person name="Lang D.M."/>
            <person name="Comerci D.J."/>
            <person name="Malfatti S.A."/>
            <person name="Vergez L.M."/>
            <person name="Shin M."/>
            <person name="Ugalde R.A."/>
            <person name="Garcia E."/>
            <person name="Tolmasky M.E."/>
        </authorList>
    </citation>
    <scope>NUCLEOTIDE SEQUENCE [LARGE SCALE GENOMIC DNA]</scope>
    <source>
        <strain evidence="6">ATCC 49188 / DSM 6882 / CCUG 24695 / JCM 21032 / LMG 3331 / NBRC 15819 / NCTC 12168 / Alc 37</strain>
    </source>
</reference>
<dbReference type="GO" id="GO:0051596">
    <property type="term" value="P:methylglyoxal catabolic process"/>
    <property type="evidence" value="ECO:0007669"/>
    <property type="project" value="TreeGrafter"/>
</dbReference>
<dbReference type="Proteomes" id="UP000002301">
    <property type="component" value="Chromosome 1"/>
</dbReference>
<evidence type="ECO:0000313" key="5">
    <source>
        <dbReference type="EMBL" id="ABS13995.1"/>
    </source>
</evidence>
<dbReference type="GO" id="GO:0016491">
    <property type="term" value="F:oxidoreductase activity"/>
    <property type="evidence" value="ECO:0007669"/>
    <property type="project" value="UniProtKB-KW"/>
</dbReference>